<name>A0A1B6L958_9HEMI</name>
<protein>
    <submittedName>
        <fullName evidence="2">Uncharacterized protein</fullName>
    </submittedName>
</protein>
<feature type="chain" id="PRO_5008587282" evidence="1">
    <location>
        <begin position="21"/>
        <end position="148"/>
    </location>
</feature>
<gene>
    <name evidence="2" type="ORF">g.21152</name>
</gene>
<reference evidence="2" key="1">
    <citation type="submission" date="2015-11" db="EMBL/GenBank/DDBJ databases">
        <title>De novo transcriptome assembly of four potential Pierce s Disease insect vectors from Arizona vineyards.</title>
        <authorList>
            <person name="Tassone E.E."/>
        </authorList>
    </citation>
    <scope>NUCLEOTIDE SEQUENCE</scope>
</reference>
<organism evidence="2">
    <name type="scientific">Graphocephala atropunctata</name>
    <dbReference type="NCBI Taxonomy" id="36148"/>
    <lineage>
        <taxon>Eukaryota</taxon>
        <taxon>Metazoa</taxon>
        <taxon>Ecdysozoa</taxon>
        <taxon>Arthropoda</taxon>
        <taxon>Hexapoda</taxon>
        <taxon>Insecta</taxon>
        <taxon>Pterygota</taxon>
        <taxon>Neoptera</taxon>
        <taxon>Paraneoptera</taxon>
        <taxon>Hemiptera</taxon>
        <taxon>Auchenorrhyncha</taxon>
        <taxon>Membracoidea</taxon>
        <taxon>Cicadellidae</taxon>
        <taxon>Cicadellinae</taxon>
        <taxon>Cicadellini</taxon>
        <taxon>Graphocephala</taxon>
    </lineage>
</organism>
<keyword evidence="1" id="KW-0732">Signal</keyword>
<dbReference type="EMBL" id="GEBQ01019913">
    <property type="protein sequence ID" value="JAT20064.1"/>
    <property type="molecule type" value="Transcribed_RNA"/>
</dbReference>
<accession>A0A1B6L958</accession>
<evidence type="ECO:0000313" key="2">
    <source>
        <dbReference type="EMBL" id="JAT20064.1"/>
    </source>
</evidence>
<dbReference type="AlphaFoldDB" id="A0A1B6L958"/>
<proteinExistence type="predicted"/>
<sequence>MVNILVHGIFIFLGVSMAKARPQQEWTISLDDLKPEEKLGTPLFSQEYVNILDAERWKELMAKGKMRDVLNVIQRALGSKRPIRVRTQWGGPEPEQLGNFVRNTVNWHAYQGDKTSLNLIMDSKFTKNDNGKMDMVDPNLGVNFQLKY</sequence>
<evidence type="ECO:0000256" key="1">
    <source>
        <dbReference type="SAM" id="SignalP"/>
    </source>
</evidence>
<feature type="signal peptide" evidence="1">
    <location>
        <begin position="1"/>
        <end position="20"/>
    </location>
</feature>